<evidence type="ECO:0000313" key="1">
    <source>
        <dbReference type="EMBL" id="GLY90970.1"/>
    </source>
</evidence>
<accession>A0A9W6SE20</accession>
<dbReference type="EMBL" id="BSTK01000018">
    <property type="protein sequence ID" value="GLY90970.1"/>
    <property type="molecule type" value="Genomic_DNA"/>
</dbReference>
<dbReference type="Proteomes" id="UP001165074">
    <property type="component" value="Unassembled WGS sequence"/>
</dbReference>
<keyword evidence="2" id="KW-1185">Reference proteome</keyword>
<dbReference type="AlphaFoldDB" id="A0A9W6SE20"/>
<proteinExistence type="predicted"/>
<sequence>MGILEGAAMIEPRLGPAASALRSIAYENAVRRALERVLPDGGTVTATEPPADFAVLTPTANLLISVVFRRSRNIQMVDLAPLVSSRQLEGADGGLVVANQALSSGVSEYIATAAKHGVMIEVVNWDGPEHDRDLRQAVSRLLRQADPA</sequence>
<name>A0A9W6SE20_9ACTN</name>
<reference evidence="1" key="1">
    <citation type="submission" date="2023-03" db="EMBL/GenBank/DDBJ databases">
        <title>Actinoallomurus iriomotensis NBRC 103684.</title>
        <authorList>
            <person name="Ichikawa N."/>
            <person name="Sato H."/>
            <person name="Tonouchi N."/>
        </authorList>
    </citation>
    <scope>NUCLEOTIDE SEQUENCE</scope>
    <source>
        <strain evidence="1">NBRC 103684</strain>
    </source>
</reference>
<protein>
    <submittedName>
        <fullName evidence="1">Uncharacterized protein</fullName>
    </submittedName>
</protein>
<evidence type="ECO:0000313" key="2">
    <source>
        <dbReference type="Proteomes" id="UP001165074"/>
    </source>
</evidence>
<comment type="caution">
    <text evidence="1">The sequence shown here is derived from an EMBL/GenBank/DDBJ whole genome shotgun (WGS) entry which is preliminary data.</text>
</comment>
<organism evidence="1 2">
    <name type="scientific">Actinoallomurus iriomotensis</name>
    <dbReference type="NCBI Taxonomy" id="478107"/>
    <lineage>
        <taxon>Bacteria</taxon>
        <taxon>Bacillati</taxon>
        <taxon>Actinomycetota</taxon>
        <taxon>Actinomycetes</taxon>
        <taxon>Streptosporangiales</taxon>
        <taxon>Thermomonosporaceae</taxon>
        <taxon>Actinoallomurus</taxon>
    </lineage>
</organism>
<gene>
    <name evidence="1" type="ORF">Airi02_088990</name>
</gene>